<gene>
    <name evidence="3" type="ORF">BDW47DRAFT_126107</name>
</gene>
<reference evidence="3 4" key="1">
    <citation type="submission" date="2017-12" db="EMBL/GenBank/DDBJ databases">
        <authorList>
            <consortium name="DOE Joint Genome Institute"/>
            <person name="Haridas S."/>
            <person name="Kjaerbolling I."/>
            <person name="Vesth T.C."/>
            <person name="Frisvad J.C."/>
            <person name="Nybo J.L."/>
            <person name="Theobald S."/>
            <person name="Kuo A."/>
            <person name="Bowyer P."/>
            <person name="Matsuda Y."/>
            <person name="Mondo S."/>
            <person name="Lyhne E.K."/>
            <person name="Kogle M.E."/>
            <person name="Clum A."/>
            <person name="Lipzen A."/>
            <person name="Salamov A."/>
            <person name="Ngan C.Y."/>
            <person name="Daum C."/>
            <person name="Chiniquy J."/>
            <person name="Barry K."/>
            <person name="LaButti K."/>
            <person name="Simmons B.A."/>
            <person name="Magnuson J.K."/>
            <person name="Mortensen U.H."/>
            <person name="Larsen T.O."/>
            <person name="Grigoriev I.V."/>
            <person name="Baker S.E."/>
            <person name="Andersen M.R."/>
            <person name="Nordberg H.P."/>
            <person name="Cantor M.N."/>
            <person name="Hua S.X."/>
        </authorList>
    </citation>
    <scope>NUCLEOTIDE SEQUENCE [LARGE SCALE GENOMIC DNA]</scope>
    <source>
        <strain evidence="3 4">CBS 102.13</strain>
    </source>
</reference>
<organism evidence="3 4">
    <name type="scientific">Aspergillus candidus</name>
    <dbReference type="NCBI Taxonomy" id="41067"/>
    <lineage>
        <taxon>Eukaryota</taxon>
        <taxon>Fungi</taxon>
        <taxon>Dikarya</taxon>
        <taxon>Ascomycota</taxon>
        <taxon>Pezizomycotina</taxon>
        <taxon>Eurotiomycetes</taxon>
        <taxon>Eurotiomycetidae</taxon>
        <taxon>Eurotiales</taxon>
        <taxon>Aspergillaceae</taxon>
        <taxon>Aspergillus</taxon>
        <taxon>Aspergillus subgen. Circumdati</taxon>
    </lineage>
</organism>
<dbReference type="InterPro" id="IPR011008">
    <property type="entry name" value="Dimeric_a/b-barrel"/>
</dbReference>
<evidence type="ECO:0000256" key="1">
    <source>
        <dbReference type="ARBA" id="ARBA00005986"/>
    </source>
</evidence>
<dbReference type="Gene3D" id="3.30.70.100">
    <property type="match status" value="1"/>
</dbReference>
<name>A0A2I2FAI6_ASPCN</name>
<dbReference type="GO" id="GO:0016491">
    <property type="term" value="F:oxidoreductase activity"/>
    <property type="evidence" value="ECO:0007669"/>
    <property type="project" value="InterPro"/>
</dbReference>
<evidence type="ECO:0000313" key="4">
    <source>
        <dbReference type="Proteomes" id="UP000234585"/>
    </source>
</evidence>
<evidence type="ECO:0000313" key="3">
    <source>
        <dbReference type="EMBL" id="PLB37639.1"/>
    </source>
</evidence>
<proteinExistence type="inferred from homology"/>
<dbReference type="OrthoDB" id="3183782at2759"/>
<feature type="domain" description="EthD" evidence="2">
    <location>
        <begin position="18"/>
        <end position="100"/>
    </location>
</feature>
<dbReference type="AlphaFoldDB" id="A0A2I2FAI6"/>
<dbReference type="InterPro" id="IPR009799">
    <property type="entry name" value="EthD_dom"/>
</dbReference>
<comment type="similarity">
    <text evidence="1">Belongs to the tpcK family.</text>
</comment>
<sequence length="290" mass="33158">MSQRRLRLSLAHYRKDSCTEESCHYFGTALHAKQAASLHAKHGTLQYHQVYSTQSTRDALDAFRRSLGADWSIDQHDMTVELYVPDLQTLRGIASDPEFASFYHLEEPYLSRRHVVASLGWVEVILRNIMSVKQRLLRIAVSHNRHPSLSEEQFHQWATKEHCARAARIHARHGIEAYGMLFNPETARTTVKNLNRTLGGSWAIDEHDVTVEFYLHSLDELTSVLEDPEFKILQQEEEPYVSGKDIVATLGWVESYVQNGRVVNLNPDGVPTYPNFGVLADFSSEQVNQK</sequence>
<feature type="domain" description="EthD" evidence="2">
    <location>
        <begin position="146"/>
        <end position="241"/>
    </location>
</feature>
<evidence type="ECO:0000259" key="2">
    <source>
        <dbReference type="Pfam" id="PF07110"/>
    </source>
</evidence>
<dbReference type="Proteomes" id="UP000234585">
    <property type="component" value="Unassembled WGS sequence"/>
</dbReference>
<dbReference type="RefSeq" id="XP_024671651.1">
    <property type="nucleotide sequence ID" value="XM_024816497.1"/>
</dbReference>
<dbReference type="Pfam" id="PF07110">
    <property type="entry name" value="EthD"/>
    <property type="match status" value="2"/>
</dbReference>
<dbReference type="EMBL" id="KZ559141">
    <property type="protein sequence ID" value="PLB37639.1"/>
    <property type="molecule type" value="Genomic_DNA"/>
</dbReference>
<keyword evidence="4" id="KW-1185">Reference proteome</keyword>
<protein>
    <recommendedName>
        <fullName evidence="2">EthD domain-containing protein</fullName>
    </recommendedName>
</protein>
<dbReference type="GeneID" id="36523657"/>
<accession>A0A2I2FAI6</accession>
<dbReference type="STRING" id="41067.A0A2I2FAI6"/>
<dbReference type="SUPFAM" id="SSF54909">
    <property type="entry name" value="Dimeric alpha+beta barrel"/>
    <property type="match status" value="1"/>
</dbReference>